<dbReference type="RefSeq" id="WP_073586635.1">
    <property type="nucleotide sequence ID" value="NZ_AP024898.1"/>
</dbReference>
<dbReference type="Gene3D" id="6.10.340.10">
    <property type="match status" value="1"/>
</dbReference>
<dbReference type="InterPro" id="IPR052020">
    <property type="entry name" value="Cyclic_di-GMP/3'3'-cGAMP_PDE"/>
</dbReference>
<accession>A0A1M7Z342</accession>
<dbReference type="PANTHER" id="PTHR45228:SF5">
    <property type="entry name" value="CYCLIC DI-GMP PHOSPHODIESTERASE VC_1348-RELATED"/>
    <property type="match status" value="1"/>
</dbReference>
<dbReference type="CDD" id="cd00077">
    <property type="entry name" value="HDc"/>
    <property type="match status" value="1"/>
</dbReference>
<sequence length="952" mass="109692">MKVRGYSLSLHIGSLFLIITSLVGIVLIYISYQHAQELLDETAKQLSYENSRKIETEYKQNIGPVLTTLDFLAYTTFTDNPEYPMDDKRLLASTYSVFERNEHLVALYFADQAGNFTIIRPLIEEKDKERFKAPEAAILYINKTQTNGKNEIYYLDEGFRQIDYREDNSNQFDPRQRPWYILASDDGKIRLTEPYFFYFLKTHGITLSRKTPDRRHVIGADFTLQSLSEQIKQIGFSEKTQLILFDQQYNVLGQHNSPVSTQSPAPQNRARLQQSIFSPIMNRMSTQIIYEKVTESQEEWSVTLTPVMLTPHVTLLLAEATPKTDLLAPLLSLRDKQLTVTLILLAGGFILAFLIARHLTKPLTALVTLTSNITQFKFKQSRYPRSAIKEISNLSRSLQLMENTLNDILKLLKETAGNHDVDMLAKTITHQSYLVTKAETVIFYAFSAENQTFSKLASHAIIPFKIDINALLKDTPWVKSQLQRGDTVHISRTDNIAKKHMENLFNSDIYLFPLMDHRHQLTGILNLGYEREITREQADKHAFLGELLSFAQIAKENIDHIQQQKHMFHSLVESVATAIDTKSPYSNGNCQRIPSLVKWLTEAVDHDERYYPYFKMDELQWEALHLAAWLHDCGKITTPEYLINKATKLETVYDRIHEIRMRFEVLKTQAVADFWQGVAEGEDKQKLQAVLDKTHQTLDEEFSFVAHCNIGSHTFRADEQQRLRKIAQRTWIRTLDDQAGVSWLEKKRAGEPLDLPVTEKLLDDKPSHQVTWNEDIQSPESAGTEDLLYNRGELHNLSISSGTLSDEERAIINNYINKTQNMLKQLSYPEHMKHVPDIAGNHRERIDGQGYPRALKAEELSIQDRVMAVADIFEALTSGDRPYKKAKNLAESIQIMTNMAITGHLDPRLYLLFLEKDIYQLYADVFLDIRQCAPIDKETHIKQVKQYLKTLV</sequence>
<dbReference type="GO" id="GO:0005886">
    <property type="term" value="C:plasma membrane"/>
    <property type="evidence" value="ECO:0007669"/>
    <property type="project" value="UniProtKB-SubCell"/>
</dbReference>
<dbReference type="SUPFAM" id="SSF109604">
    <property type="entry name" value="HD-domain/PDEase-like"/>
    <property type="match status" value="1"/>
</dbReference>
<dbReference type="PROSITE" id="PS51832">
    <property type="entry name" value="HD_GYP"/>
    <property type="match status" value="1"/>
</dbReference>
<dbReference type="EMBL" id="FRFG01000107">
    <property type="protein sequence ID" value="SHO59225.1"/>
    <property type="molecule type" value="Genomic_DNA"/>
</dbReference>
<dbReference type="InterPro" id="IPR037522">
    <property type="entry name" value="HD_GYP_dom"/>
</dbReference>
<protein>
    <submittedName>
        <fullName evidence="4">Cyclic di-GMP phosphodiesterase response regulator RpfG</fullName>
        <ecNumber evidence="4">3.1.4.52</ecNumber>
    </submittedName>
</protein>
<dbReference type="Proteomes" id="UP000184600">
    <property type="component" value="Unassembled WGS sequence"/>
</dbReference>
<dbReference type="Pfam" id="PF13487">
    <property type="entry name" value="HD_5"/>
    <property type="match status" value="1"/>
</dbReference>
<keyword evidence="4" id="KW-0378">Hydrolase</keyword>
<evidence type="ECO:0000313" key="4">
    <source>
        <dbReference type="EMBL" id="SHO59225.1"/>
    </source>
</evidence>
<feature type="transmembrane region" description="Helical" evidence="2">
    <location>
        <begin position="12"/>
        <end position="32"/>
    </location>
</feature>
<dbReference type="SUPFAM" id="SSF103190">
    <property type="entry name" value="Sensory domain-like"/>
    <property type="match status" value="1"/>
</dbReference>
<gene>
    <name evidence="4" type="primary">rpfG_8</name>
    <name evidence="4" type="ORF">VQ7734_05005</name>
</gene>
<dbReference type="GO" id="GO:0071111">
    <property type="term" value="F:cyclic-guanylate-specific phosphodiesterase activity"/>
    <property type="evidence" value="ECO:0007669"/>
    <property type="project" value="UniProtKB-EC"/>
</dbReference>
<dbReference type="EC" id="3.1.4.52" evidence="4"/>
<evidence type="ECO:0000256" key="1">
    <source>
        <dbReference type="ARBA" id="ARBA00004533"/>
    </source>
</evidence>
<dbReference type="AlphaFoldDB" id="A0A1M7Z342"/>
<proteinExistence type="predicted"/>
<evidence type="ECO:0000313" key="5">
    <source>
        <dbReference type="Proteomes" id="UP000184600"/>
    </source>
</evidence>
<organism evidence="4 5">
    <name type="scientific">Vibrio quintilis</name>
    <dbReference type="NCBI Taxonomy" id="1117707"/>
    <lineage>
        <taxon>Bacteria</taxon>
        <taxon>Pseudomonadati</taxon>
        <taxon>Pseudomonadota</taxon>
        <taxon>Gammaproteobacteria</taxon>
        <taxon>Vibrionales</taxon>
        <taxon>Vibrionaceae</taxon>
        <taxon>Vibrio</taxon>
    </lineage>
</organism>
<dbReference type="Gene3D" id="1.10.3210.10">
    <property type="entry name" value="Hypothetical protein af1432"/>
    <property type="match status" value="2"/>
</dbReference>
<keyword evidence="2" id="KW-1133">Transmembrane helix</keyword>
<dbReference type="OrthoDB" id="9764808at2"/>
<evidence type="ECO:0000259" key="3">
    <source>
        <dbReference type="PROSITE" id="PS51832"/>
    </source>
</evidence>
<evidence type="ECO:0000256" key="2">
    <source>
        <dbReference type="SAM" id="Phobius"/>
    </source>
</evidence>
<dbReference type="InterPro" id="IPR003607">
    <property type="entry name" value="HD/PDEase_dom"/>
</dbReference>
<dbReference type="InterPro" id="IPR029151">
    <property type="entry name" value="Sensor-like_sf"/>
</dbReference>
<dbReference type="PANTHER" id="PTHR45228">
    <property type="entry name" value="CYCLIC DI-GMP PHOSPHODIESTERASE TM_0186-RELATED"/>
    <property type="match status" value="1"/>
</dbReference>
<name>A0A1M7Z342_9VIBR</name>
<dbReference type="SUPFAM" id="SSF55781">
    <property type="entry name" value="GAF domain-like"/>
    <property type="match status" value="1"/>
</dbReference>
<feature type="domain" description="HD-GYP" evidence="3">
    <location>
        <begin position="715"/>
        <end position="928"/>
    </location>
</feature>
<keyword evidence="2" id="KW-0812">Transmembrane</keyword>
<feature type="transmembrane region" description="Helical" evidence="2">
    <location>
        <begin position="338"/>
        <end position="356"/>
    </location>
</feature>
<reference evidence="5" key="1">
    <citation type="submission" date="2016-12" db="EMBL/GenBank/DDBJ databases">
        <authorList>
            <person name="Rodrigo-Torres L."/>
            <person name="Arahal R.D."/>
            <person name="Lucena T."/>
        </authorList>
    </citation>
    <scope>NUCLEOTIDE SEQUENCE [LARGE SCALE GENOMIC DNA]</scope>
</reference>
<dbReference type="Gene3D" id="3.30.450.20">
    <property type="entry name" value="PAS domain"/>
    <property type="match status" value="2"/>
</dbReference>
<keyword evidence="5" id="KW-1185">Reference proteome</keyword>
<dbReference type="STRING" id="1117707.VQ7734_05005"/>
<comment type="subcellular location">
    <subcellularLocation>
        <location evidence="1">Cell inner membrane</location>
    </subcellularLocation>
</comment>
<keyword evidence="2" id="KW-0472">Membrane</keyword>